<dbReference type="RefSeq" id="WP_108601538.1">
    <property type="nucleotide sequence ID" value="NZ_CP026604.1"/>
</dbReference>
<keyword evidence="2" id="KW-1185">Reference proteome</keyword>
<accession>A0A2S0VMQ8</accession>
<proteinExistence type="predicted"/>
<evidence type="ECO:0000313" key="2">
    <source>
        <dbReference type="Proteomes" id="UP000244441"/>
    </source>
</evidence>
<dbReference type="EMBL" id="CP026604">
    <property type="protein sequence ID" value="AWB65462.1"/>
    <property type="molecule type" value="Genomic_DNA"/>
</dbReference>
<organism evidence="1 2">
    <name type="scientific">Saccharobesus litoralis</name>
    <dbReference type="NCBI Taxonomy" id="2172099"/>
    <lineage>
        <taxon>Bacteria</taxon>
        <taxon>Pseudomonadati</taxon>
        <taxon>Pseudomonadota</taxon>
        <taxon>Gammaproteobacteria</taxon>
        <taxon>Alteromonadales</taxon>
        <taxon>Alteromonadaceae</taxon>
        <taxon>Saccharobesus</taxon>
    </lineage>
</organism>
<dbReference type="AlphaFoldDB" id="A0A2S0VMQ8"/>
<gene>
    <name evidence="1" type="ORF">C2869_02980</name>
</gene>
<dbReference type="OrthoDB" id="5518417at2"/>
<evidence type="ECO:0000313" key="1">
    <source>
        <dbReference type="EMBL" id="AWB65462.1"/>
    </source>
</evidence>
<protein>
    <submittedName>
        <fullName evidence="1">Uncharacterized protein</fullName>
    </submittedName>
</protein>
<sequence>MGICKLTGKKGKFVKSHIIPKSVTRPSQPGNKFYQADPINPEQRYFKRSDSWYDKSIVTREGEDVLSDLDSYAIKELRSWGLLWSSTTLRKRASNSLQEITVVEFQEPEKMRKFFLSLLWRASVSTLPEFREITLSQEKLERLRQILMGECSDDFSFFPIALVQLPTKGPVHNFVPIKQKIGKHKKEIYRFYMDGLIAHIHLSDPKLAVLVEPIPYDHPMFVGYQQTIVTQVETSVSFHLGNLFKLHNEFLNNHPSLKKEALGGI</sequence>
<dbReference type="Proteomes" id="UP000244441">
    <property type="component" value="Chromosome"/>
</dbReference>
<dbReference type="KEGG" id="cate:C2869_02980"/>
<reference evidence="1 2" key="1">
    <citation type="submission" date="2018-01" db="EMBL/GenBank/DDBJ databases">
        <title>Genome sequence of a Cantenovulum-like bacteria.</title>
        <authorList>
            <person name="Tan W.R."/>
            <person name="Lau N.-S."/>
            <person name="Go F."/>
            <person name="Amirul A.-A.A."/>
        </authorList>
    </citation>
    <scope>NUCLEOTIDE SEQUENCE [LARGE SCALE GENOMIC DNA]</scope>
    <source>
        <strain evidence="1 2">CCB-QB4</strain>
    </source>
</reference>
<name>A0A2S0VMQ8_9ALTE</name>